<sequence>MNGLINTQPCKGILTTVSSSILRGEHPQSRKLFIFTGARGRTRTGTHGERGILSHLQVPHRVLY</sequence>
<accession>A0A2T0XGI0</accession>
<dbReference type="EMBL" id="PVTV01000013">
    <property type="protein sequence ID" value="PRY98011.1"/>
    <property type="molecule type" value="Genomic_DNA"/>
</dbReference>
<dbReference type="Proteomes" id="UP000238308">
    <property type="component" value="Unassembled WGS sequence"/>
</dbReference>
<proteinExistence type="predicted"/>
<organism evidence="1 2">
    <name type="scientific">Jezberella montanilacus</name>
    <dbReference type="NCBI Taxonomy" id="323426"/>
    <lineage>
        <taxon>Bacteria</taxon>
        <taxon>Pseudomonadati</taxon>
        <taxon>Pseudomonadota</taxon>
        <taxon>Betaproteobacteria</taxon>
        <taxon>Burkholderiales</taxon>
        <taxon>Alcaligenaceae</taxon>
        <taxon>Jezberella</taxon>
    </lineage>
</organism>
<evidence type="ECO:0000313" key="2">
    <source>
        <dbReference type="Proteomes" id="UP000238308"/>
    </source>
</evidence>
<gene>
    <name evidence="1" type="ORF">BCM14_1728</name>
</gene>
<reference evidence="1 2" key="1">
    <citation type="submission" date="2018-03" db="EMBL/GenBank/DDBJ databases">
        <title>Genomic Encyclopedia of Type Strains, Phase III (KMG-III): the genomes of soil and plant-associated and newly described type strains.</title>
        <authorList>
            <person name="Whitman W."/>
        </authorList>
    </citation>
    <scope>NUCLEOTIDE SEQUENCE [LARGE SCALE GENOMIC DNA]</scope>
    <source>
        <strain evidence="1 2">MWH-P2sevCIIIb</strain>
    </source>
</reference>
<comment type="caution">
    <text evidence="1">The sequence shown here is derived from an EMBL/GenBank/DDBJ whole genome shotgun (WGS) entry which is preliminary data.</text>
</comment>
<name>A0A2T0XGI0_9BURK</name>
<dbReference type="AlphaFoldDB" id="A0A2T0XGI0"/>
<evidence type="ECO:0000313" key="1">
    <source>
        <dbReference type="EMBL" id="PRY98011.1"/>
    </source>
</evidence>
<protein>
    <submittedName>
        <fullName evidence="1">Uncharacterized protein</fullName>
    </submittedName>
</protein>
<keyword evidence="2" id="KW-1185">Reference proteome</keyword>